<feature type="compositionally biased region" description="Low complexity" evidence="1">
    <location>
        <begin position="351"/>
        <end position="360"/>
    </location>
</feature>
<keyword evidence="3" id="KW-1185">Reference proteome</keyword>
<evidence type="ECO:0000313" key="2">
    <source>
        <dbReference type="EMBL" id="QXQ13054.1"/>
    </source>
</evidence>
<protein>
    <submittedName>
        <fullName evidence="2">Uncharacterized protein</fullName>
    </submittedName>
</protein>
<evidence type="ECO:0000313" key="3">
    <source>
        <dbReference type="Proteomes" id="UP000887023"/>
    </source>
</evidence>
<proteinExistence type="predicted"/>
<reference evidence="2" key="1">
    <citation type="submission" date="2021-07" db="EMBL/GenBank/DDBJ databases">
        <title>Candidatus Kaistella beijingensis sp. nov. isolated from a municipal wastewater treatment plant is involved in sludge foaming.</title>
        <authorList>
            <person name="Song Y."/>
            <person name="Liu S.-J."/>
        </authorList>
    </citation>
    <scope>NUCLEOTIDE SEQUENCE</scope>
    <source>
        <strain evidence="2">DSM 43998</strain>
    </source>
</reference>
<accession>A0ABX8S7R8</accession>
<sequence length="394" mass="41774">MPTFDDPQADAAEASAALRGLAHATRAMPEPAATYSVIGDLLAGVRSLRQVLDQLAAAHVDNRVLAHDDAGDQAAGATSALAAADELHQAGALLDTVERRLDAASQHSGRIAWQPAAPTPEPARTTAHIGTLTLTVWPDEPLGEHQRYAYRIEDSASGETIEGRDLFTGTGAPVDPSRALRELGVDLSAAGEARNYVLDNPGTHPENEGLFPEWAADAALRSYTDLTVFAEFDPAALDAEQAPLTEPALRWISVVFLDGSEADEVLDLIRREGTDAAIEHLAGFDLGEETAQAALENGYVYSTPPTGALDRTATRDIYTLTYNPFTGHIALLREHDALPDPVLLSIETPAPSAASAQAPAAERETARRVGRAGAETDWFARPPVSPSHGRGLVL</sequence>
<feature type="region of interest" description="Disordered" evidence="1">
    <location>
        <begin position="351"/>
        <end position="394"/>
    </location>
</feature>
<evidence type="ECO:0000256" key="1">
    <source>
        <dbReference type="SAM" id="MobiDB-lite"/>
    </source>
</evidence>
<organism evidence="2 3">
    <name type="scientific">Skermania pinensis</name>
    <dbReference type="NCBI Taxonomy" id="39122"/>
    <lineage>
        <taxon>Bacteria</taxon>
        <taxon>Bacillati</taxon>
        <taxon>Actinomycetota</taxon>
        <taxon>Actinomycetes</taxon>
        <taxon>Mycobacteriales</taxon>
        <taxon>Gordoniaceae</taxon>
        <taxon>Skermania</taxon>
    </lineage>
</organism>
<dbReference type="EMBL" id="CP079105">
    <property type="protein sequence ID" value="QXQ13054.1"/>
    <property type="molecule type" value="Genomic_DNA"/>
</dbReference>
<name>A0ABX8S7R8_9ACTN</name>
<dbReference type="RefSeq" id="WP_066475037.1">
    <property type="nucleotide sequence ID" value="NZ_CBCRUZ010000011.1"/>
</dbReference>
<dbReference type="Proteomes" id="UP000887023">
    <property type="component" value="Chromosome"/>
</dbReference>
<gene>
    <name evidence="2" type="ORF">KV203_14240</name>
</gene>